<feature type="region of interest" description="Disordered" evidence="1">
    <location>
        <begin position="34"/>
        <end position="79"/>
    </location>
</feature>
<evidence type="ECO:0000313" key="3">
    <source>
        <dbReference type="EMBL" id="KAI1851174.1"/>
    </source>
</evidence>
<proteinExistence type="predicted"/>
<feature type="compositionally biased region" description="Polar residues" evidence="1">
    <location>
        <begin position="145"/>
        <end position="156"/>
    </location>
</feature>
<accession>A0A9P9W922</accession>
<feature type="region of interest" description="Disordered" evidence="1">
    <location>
        <begin position="100"/>
        <end position="244"/>
    </location>
</feature>
<keyword evidence="2" id="KW-0732">Signal</keyword>
<reference evidence="3" key="1">
    <citation type="submission" date="2021-03" db="EMBL/GenBank/DDBJ databases">
        <title>Revisited historic fungal species revealed as producer of novel bioactive compounds through whole genome sequencing and comparative genomics.</title>
        <authorList>
            <person name="Vignolle G.A."/>
            <person name="Hochenegger N."/>
            <person name="Mach R.L."/>
            <person name="Mach-Aigner A.R."/>
            <person name="Javad Rahimi M."/>
            <person name="Salim K.A."/>
            <person name="Chan C.M."/>
            <person name="Lim L.B.L."/>
            <person name="Cai F."/>
            <person name="Druzhinina I.S."/>
            <person name="U'Ren J.M."/>
            <person name="Derntl C."/>
        </authorList>
    </citation>
    <scope>NUCLEOTIDE SEQUENCE</scope>
    <source>
        <strain evidence="3">TUCIM 5799</strain>
    </source>
</reference>
<dbReference type="EMBL" id="JAFIMR010000066">
    <property type="protein sequence ID" value="KAI1851174.1"/>
    <property type="molecule type" value="Genomic_DNA"/>
</dbReference>
<protein>
    <submittedName>
        <fullName evidence="3">Uncharacterized protein</fullName>
    </submittedName>
</protein>
<feature type="compositionally biased region" description="Low complexity" evidence="1">
    <location>
        <begin position="56"/>
        <end position="72"/>
    </location>
</feature>
<evidence type="ECO:0000256" key="2">
    <source>
        <dbReference type="SAM" id="SignalP"/>
    </source>
</evidence>
<sequence>MKLFILLIGALAAAVRADSLSYVYGNGTEVPAASTAPAGHTHSGHIPTPPATGNVSTAPAGHTHSSHSGGHIPTPPATSISVAVPSVTMSPIDTETFQASTGSVSITASHSHGNNTRKPFTHKTPPHHPKPTGTGKSIPVHHQHTSQQPEPTTVPKSTPVDPERSSQHPNPPGTLKSTPADPEHSSHHHRPTGPPETTVTFVGPHHDSLHPKPTGTIESTIITRPGGHTSNPQPPHTTTIPKPTDALSPQCIDSYCEGICHCSPDGKHVMCNAGFAIIPYSTNLPYTTVSSSSSTSNGALLHPLHRHQAGTFITAIAAANGVFARLTAP</sequence>
<gene>
    <name evidence="3" type="ORF">JX265_013292</name>
</gene>
<feature type="compositionally biased region" description="Polar residues" evidence="1">
    <location>
        <begin position="100"/>
        <end position="118"/>
    </location>
</feature>
<evidence type="ECO:0000313" key="4">
    <source>
        <dbReference type="Proteomes" id="UP000829685"/>
    </source>
</evidence>
<organism evidence="3 4">
    <name type="scientific">Neoarthrinium moseri</name>
    <dbReference type="NCBI Taxonomy" id="1658444"/>
    <lineage>
        <taxon>Eukaryota</taxon>
        <taxon>Fungi</taxon>
        <taxon>Dikarya</taxon>
        <taxon>Ascomycota</taxon>
        <taxon>Pezizomycotina</taxon>
        <taxon>Sordariomycetes</taxon>
        <taxon>Xylariomycetidae</taxon>
        <taxon>Amphisphaeriales</taxon>
        <taxon>Apiosporaceae</taxon>
        <taxon>Neoarthrinium</taxon>
    </lineage>
</organism>
<keyword evidence="4" id="KW-1185">Reference proteome</keyword>
<feature type="chain" id="PRO_5040478342" evidence="2">
    <location>
        <begin position="18"/>
        <end position="329"/>
    </location>
</feature>
<dbReference type="Proteomes" id="UP000829685">
    <property type="component" value="Unassembled WGS sequence"/>
</dbReference>
<name>A0A9P9W922_9PEZI</name>
<dbReference type="AlphaFoldDB" id="A0A9P9W922"/>
<feature type="compositionally biased region" description="Basic residues" evidence="1">
    <location>
        <begin position="119"/>
        <end position="130"/>
    </location>
</feature>
<feature type="signal peptide" evidence="2">
    <location>
        <begin position="1"/>
        <end position="17"/>
    </location>
</feature>
<feature type="compositionally biased region" description="Polar residues" evidence="1">
    <location>
        <begin position="216"/>
        <end position="241"/>
    </location>
</feature>
<comment type="caution">
    <text evidence="3">The sequence shown here is derived from an EMBL/GenBank/DDBJ whole genome shotgun (WGS) entry which is preliminary data.</text>
</comment>
<evidence type="ECO:0000256" key="1">
    <source>
        <dbReference type="SAM" id="MobiDB-lite"/>
    </source>
</evidence>